<gene>
    <name evidence="11" type="ORF">NQ315_015685</name>
</gene>
<evidence type="ECO:0000256" key="2">
    <source>
        <dbReference type="ARBA" id="ARBA00006175"/>
    </source>
</evidence>
<evidence type="ECO:0000256" key="7">
    <source>
        <dbReference type="ARBA" id="ARBA00022989"/>
    </source>
</evidence>
<dbReference type="PRINTS" id="PR00783">
    <property type="entry name" value="MINTRINSICP"/>
</dbReference>
<dbReference type="InterPro" id="IPR022357">
    <property type="entry name" value="MIP_CS"/>
</dbReference>
<feature type="transmembrane region" description="Helical" evidence="10">
    <location>
        <begin position="72"/>
        <end position="93"/>
    </location>
</feature>
<dbReference type="EMBL" id="JANEYG010000012">
    <property type="protein sequence ID" value="KAJ8920892.1"/>
    <property type="molecule type" value="Genomic_DNA"/>
</dbReference>
<evidence type="ECO:0000256" key="9">
    <source>
        <dbReference type="RuleBase" id="RU000477"/>
    </source>
</evidence>
<dbReference type="PANTHER" id="PTHR19139">
    <property type="entry name" value="AQUAPORIN TRANSPORTER"/>
    <property type="match status" value="1"/>
</dbReference>
<evidence type="ECO:0000256" key="3">
    <source>
        <dbReference type="ARBA" id="ARBA00011881"/>
    </source>
</evidence>
<dbReference type="Gene3D" id="1.20.1080.10">
    <property type="entry name" value="Glycerol uptake facilitator protein"/>
    <property type="match status" value="1"/>
</dbReference>
<comment type="subunit">
    <text evidence="3">Homotetramer.</text>
</comment>
<dbReference type="GO" id="GO:0015267">
    <property type="term" value="F:channel activity"/>
    <property type="evidence" value="ECO:0007669"/>
    <property type="project" value="InterPro"/>
</dbReference>
<evidence type="ECO:0008006" key="13">
    <source>
        <dbReference type="Google" id="ProtNLM"/>
    </source>
</evidence>
<feature type="transmembrane region" description="Helical" evidence="10">
    <location>
        <begin position="191"/>
        <end position="211"/>
    </location>
</feature>
<protein>
    <recommendedName>
        <fullName evidence="13">Aquaporin</fullName>
    </recommendedName>
</protein>
<dbReference type="AlphaFoldDB" id="A0AAV8W3N9"/>
<keyword evidence="12" id="KW-1185">Reference proteome</keyword>
<comment type="subcellular location">
    <subcellularLocation>
        <location evidence="1">Membrane</location>
        <topology evidence="1">Multi-pass membrane protein</topology>
    </subcellularLocation>
</comment>
<keyword evidence="8 10" id="KW-0472">Membrane</keyword>
<evidence type="ECO:0000256" key="10">
    <source>
        <dbReference type="SAM" id="Phobius"/>
    </source>
</evidence>
<evidence type="ECO:0000256" key="1">
    <source>
        <dbReference type="ARBA" id="ARBA00004141"/>
    </source>
</evidence>
<keyword evidence="7 10" id="KW-1133">Transmembrane helix</keyword>
<dbReference type="InterPro" id="IPR000425">
    <property type="entry name" value="MIP"/>
</dbReference>
<feature type="transmembrane region" description="Helical" evidence="10">
    <location>
        <begin position="35"/>
        <end position="52"/>
    </location>
</feature>
<dbReference type="InterPro" id="IPR023271">
    <property type="entry name" value="Aquaporin-like"/>
</dbReference>
<evidence type="ECO:0000256" key="4">
    <source>
        <dbReference type="ARBA" id="ARBA00022448"/>
    </source>
</evidence>
<organism evidence="11 12">
    <name type="scientific">Exocentrus adspersus</name>
    <dbReference type="NCBI Taxonomy" id="1586481"/>
    <lineage>
        <taxon>Eukaryota</taxon>
        <taxon>Metazoa</taxon>
        <taxon>Ecdysozoa</taxon>
        <taxon>Arthropoda</taxon>
        <taxon>Hexapoda</taxon>
        <taxon>Insecta</taxon>
        <taxon>Pterygota</taxon>
        <taxon>Neoptera</taxon>
        <taxon>Endopterygota</taxon>
        <taxon>Coleoptera</taxon>
        <taxon>Polyphaga</taxon>
        <taxon>Cucujiformia</taxon>
        <taxon>Chrysomeloidea</taxon>
        <taxon>Cerambycidae</taxon>
        <taxon>Lamiinae</taxon>
        <taxon>Acanthocinini</taxon>
        <taxon>Exocentrus</taxon>
    </lineage>
</organism>
<dbReference type="InterPro" id="IPR034294">
    <property type="entry name" value="Aquaporin_transptr"/>
</dbReference>
<dbReference type="Pfam" id="PF00230">
    <property type="entry name" value="MIP"/>
    <property type="match status" value="1"/>
</dbReference>
<proteinExistence type="inferred from homology"/>
<keyword evidence="4 9" id="KW-0813">Transport</keyword>
<dbReference type="Proteomes" id="UP001159042">
    <property type="component" value="Unassembled WGS sequence"/>
</dbReference>
<dbReference type="PROSITE" id="PS00221">
    <property type="entry name" value="MIP"/>
    <property type="match status" value="1"/>
</dbReference>
<accession>A0AAV8W3N9</accession>
<dbReference type="GO" id="GO:0005886">
    <property type="term" value="C:plasma membrane"/>
    <property type="evidence" value="ECO:0007669"/>
    <property type="project" value="TreeGrafter"/>
</dbReference>
<evidence type="ECO:0000313" key="11">
    <source>
        <dbReference type="EMBL" id="KAJ8920892.1"/>
    </source>
</evidence>
<keyword evidence="5 9" id="KW-0812">Transmembrane</keyword>
<feature type="non-terminal residue" evidence="11">
    <location>
        <position position="1"/>
    </location>
</feature>
<evidence type="ECO:0000313" key="12">
    <source>
        <dbReference type="Proteomes" id="UP001159042"/>
    </source>
</evidence>
<evidence type="ECO:0000256" key="8">
    <source>
        <dbReference type="ARBA" id="ARBA00023136"/>
    </source>
</evidence>
<feature type="transmembrane region" description="Helical" evidence="10">
    <location>
        <begin position="114"/>
        <end position="133"/>
    </location>
</feature>
<sequence>SVKVSVFEVFTRNGEMSETENLSLKIKKRPRKLDYLYIALSELIGTAILLFLNCMGNTMGIQGAISSMHVSFNSGLAVTAVIQIFGHVSGAHVNPAVTLSAFILNEITPVQVPLYLIPQIVGCIMGVGLQLLVTPRQHINVVGHGVCVTAPHADITDWQALGIETILSAILVFSVCASWDSRNSDKTDSVPLKIGLVVGVLNLAACAYTGASMNPVRSFGPAVWSSDYSSQWVYWVGPTIGSLIATYTYKYTFLKMNP</sequence>
<comment type="caution">
    <text evidence="11">The sequence shown here is derived from an EMBL/GenBank/DDBJ whole genome shotgun (WGS) entry which is preliminary data.</text>
</comment>
<evidence type="ECO:0000256" key="5">
    <source>
        <dbReference type="ARBA" id="ARBA00022692"/>
    </source>
</evidence>
<feature type="transmembrane region" description="Helical" evidence="10">
    <location>
        <begin position="231"/>
        <end position="249"/>
    </location>
</feature>
<name>A0AAV8W3N9_9CUCU</name>
<dbReference type="SUPFAM" id="SSF81338">
    <property type="entry name" value="Aquaporin-like"/>
    <property type="match status" value="1"/>
</dbReference>
<keyword evidence="6" id="KW-0677">Repeat</keyword>
<evidence type="ECO:0000256" key="6">
    <source>
        <dbReference type="ARBA" id="ARBA00022737"/>
    </source>
</evidence>
<comment type="similarity">
    <text evidence="2 9">Belongs to the MIP/aquaporin (TC 1.A.8) family.</text>
</comment>
<reference evidence="11 12" key="1">
    <citation type="journal article" date="2023" name="Insect Mol. Biol.">
        <title>Genome sequencing provides insights into the evolution of gene families encoding plant cell wall-degrading enzymes in longhorned beetles.</title>
        <authorList>
            <person name="Shin N.R."/>
            <person name="Okamura Y."/>
            <person name="Kirsch R."/>
            <person name="Pauchet Y."/>
        </authorList>
    </citation>
    <scope>NUCLEOTIDE SEQUENCE [LARGE SCALE GENOMIC DNA]</scope>
    <source>
        <strain evidence="11">EAD_L_NR</strain>
    </source>
</reference>
<dbReference type="PANTHER" id="PTHR19139:SF291">
    <property type="entry name" value="AQUAPORIN"/>
    <property type="match status" value="1"/>
</dbReference>